<reference key="1">
    <citation type="submission" date="2007-01" db="EMBL/GenBank/DDBJ databases">
        <title>The Genome Sequence of Puccinia graminis f. sp. tritici Strain CRL 75-36-700-3.</title>
        <authorList>
            <consortium name="The Broad Institute Genome Sequencing Platform"/>
            <person name="Birren B."/>
            <person name="Lander E."/>
            <person name="Galagan J."/>
            <person name="Nusbaum C."/>
            <person name="Devon K."/>
            <person name="Cuomo C."/>
            <person name="Jaffe D."/>
            <person name="Butler J."/>
            <person name="Alvarez P."/>
            <person name="Gnerre S."/>
            <person name="Grabherr M."/>
            <person name="Mauceli E."/>
            <person name="Brockman W."/>
            <person name="Young S."/>
            <person name="LaButti K."/>
            <person name="Sykes S."/>
            <person name="DeCaprio D."/>
            <person name="Crawford M."/>
            <person name="Koehrsen M."/>
            <person name="Engels R."/>
            <person name="Montgomery P."/>
            <person name="Pearson M."/>
            <person name="Howarth C."/>
            <person name="Larson L."/>
            <person name="White J."/>
            <person name="Zeng Q."/>
            <person name="Kodira C."/>
            <person name="Yandava C."/>
            <person name="Alvarado L."/>
            <person name="O'Leary S."/>
            <person name="Szabo L."/>
            <person name="Dean R."/>
            <person name="Schein J."/>
        </authorList>
    </citation>
    <scope>NUCLEOTIDE SEQUENCE</scope>
    <source>
        <strain>CRL 75-36-700-3</strain>
    </source>
</reference>
<dbReference type="InParanoid" id="E3JYZ1"/>
<keyword evidence="2" id="KW-1185">Reference proteome</keyword>
<dbReference type="KEGG" id="pgr:PGTG_03222"/>
<gene>
    <name evidence="1" type="ORF">PGTG_03222</name>
</gene>
<proteinExistence type="predicted"/>
<dbReference type="VEuPathDB" id="FungiDB:PGTG_03222"/>
<dbReference type="GeneID" id="10537810"/>
<organism evidence="1 2">
    <name type="scientific">Puccinia graminis f. sp. tritici (strain CRL 75-36-700-3 / race SCCL)</name>
    <name type="common">Black stem rust fungus</name>
    <dbReference type="NCBI Taxonomy" id="418459"/>
    <lineage>
        <taxon>Eukaryota</taxon>
        <taxon>Fungi</taxon>
        <taxon>Dikarya</taxon>
        <taxon>Basidiomycota</taxon>
        <taxon>Pucciniomycotina</taxon>
        <taxon>Pucciniomycetes</taxon>
        <taxon>Pucciniales</taxon>
        <taxon>Pucciniaceae</taxon>
        <taxon>Puccinia</taxon>
    </lineage>
</organism>
<dbReference type="RefSeq" id="XP_003321685.2">
    <property type="nucleotide sequence ID" value="XM_003321637.2"/>
</dbReference>
<sequence length="141" mass="16265">MGTHKVSHTDYNSLSARSQSSGLNALKYVIGVMKTAKNWKDFARVSSVASMIWFQDEGNFIHWIVEEQCAGAFEVLMESWQTMGWQAIKRAHSLLGQKQHWVKFEEKSTEMEMEEWKQRCWGVKGIVEDNSPLVKALVQVR</sequence>
<evidence type="ECO:0000313" key="2">
    <source>
        <dbReference type="Proteomes" id="UP000008783"/>
    </source>
</evidence>
<dbReference type="AlphaFoldDB" id="E3JYZ1"/>
<dbReference type="HOGENOM" id="CLU_1826262_0_0_1"/>
<dbReference type="EMBL" id="DS178267">
    <property type="protein sequence ID" value="EFP77266.2"/>
    <property type="molecule type" value="Genomic_DNA"/>
</dbReference>
<dbReference type="OrthoDB" id="10565970at2759"/>
<accession>E3JYZ1</accession>
<dbReference type="Proteomes" id="UP000008783">
    <property type="component" value="Unassembled WGS sequence"/>
</dbReference>
<protein>
    <submittedName>
        <fullName evidence="1">Uncharacterized protein</fullName>
    </submittedName>
</protein>
<name>E3JYZ1_PUCGT</name>
<evidence type="ECO:0000313" key="1">
    <source>
        <dbReference type="EMBL" id="EFP77266.2"/>
    </source>
</evidence>
<reference evidence="2" key="2">
    <citation type="journal article" date="2011" name="Proc. Natl. Acad. Sci. U.S.A.">
        <title>Obligate biotrophy features unraveled by the genomic analysis of rust fungi.</title>
        <authorList>
            <person name="Duplessis S."/>
            <person name="Cuomo C.A."/>
            <person name="Lin Y.-C."/>
            <person name="Aerts A."/>
            <person name="Tisserant E."/>
            <person name="Veneault-Fourrey C."/>
            <person name="Joly D.L."/>
            <person name="Hacquard S."/>
            <person name="Amselem J."/>
            <person name="Cantarel B.L."/>
            <person name="Chiu R."/>
            <person name="Coutinho P.M."/>
            <person name="Feau N."/>
            <person name="Field M."/>
            <person name="Frey P."/>
            <person name="Gelhaye E."/>
            <person name="Goldberg J."/>
            <person name="Grabherr M.G."/>
            <person name="Kodira C.D."/>
            <person name="Kohler A."/>
            <person name="Kuees U."/>
            <person name="Lindquist E.A."/>
            <person name="Lucas S.M."/>
            <person name="Mago R."/>
            <person name="Mauceli E."/>
            <person name="Morin E."/>
            <person name="Murat C."/>
            <person name="Pangilinan J.L."/>
            <person name="Park R."/>
            <person name="Pearson M."/>
            <person name="Quesneville H."/>
            <person name="Rouhier N."/>
            <person name="Sakthikumar S."/>
            <person name="Salamov A.A."/>
            <person name="Schmutz J."/>
            <person name="Selles B."/>
            <person name="Shapiro H."/>
            <person name="Tanguay P."/>
            <person name="Tuskan G.A."/>
            <person name="Henrissat B."/>
            <person name="Van de Peer Y."/>
            <person name="Rouze P."/>
            <person name="Ellis J.G."/>
            <person name="Dodds P.N."/>
            <person name="Schein J.E."/>
            <person name="Zhong S."/>
            <person name="Hamelin R.C."/>
            <person name="Grigoriev I.V."/>
            <person name="Szabo L.J."/>
            <person name="Martin F."/>
        </authorList>
    </citation>
    <scope>NUCLEOTIDE SEQUENCE [LARGE SCALE GENOMIC DNA]</scope>
    <source>
        <strain evidence="2">CRL 75-36-700-3 / race SCCL</strain>
    </source>
</reference>